<proteinExistence type="predicted"/>
<gene>
    <name evidence="1" type="ORF">GCM10010978_05570</name>
</gene>
<evidence type="ECO:0000313" key="1">
    <source>
        <dbReference type="EMBL" id="GGH70542.1"/>
    </source>
</evidence>
<comment type="caution">
    <text evidence="1">The sequence shown here is derived from an EMBL/GenBank/DDBJ whole genome shotgun (WGS) entry which is preliminary data.</text>
</comment>
<organism evidence="1 2">
    <name type="scientific">Compostibacillus humi</name>
    <dbReference type="NCBI Taxonomy" id="1245525"/>
    <lineage>
        <taxon>Bacteria</taxon>
        <taxon>Bacillati</taxon>
        <taxon>Bacillota</taxon>
        <taxon>Bacilli</taxon>
        <taxon>Bacillales</taxon>
        <taxon>Bacillaceae</taxon>
        <taxon>Compostibacillus</taxon>
    </lineage>
</organism>
<dbReference type="Proteomes" id="UP000602050">
    <property type="component" value="Unassembled WGS sequence"/>
</dbReference>
<reference evidence="1" key="2">
    <citation type="submission" date="2020-09" db="EMBL/GenBank/DDBJ databases">
        <authorList>
            <person name="Sun Q."/>
            <person name="Zhou Y."/>
        </authorList>
    </citation>
    <scope>NUCLEOTIDE SEQUENCE</scope>
    <source>
        <strain evidence="1">CGMCC 1.12360</strain>
    </source>
</reference>
<dbReference type="AlphaFoldDB" id="A0A8J2ZQ34"/>
<accession>A0A8J2ZQ34</accession>
<name>A0A8J2ZQ34_9BACI</name>
<dbReference type="PANTHER" id="PTHR34352:SF1">
    <property type="entry name" value="PROTEIN YHFA"/>
    <property type="match status" value="1"/>
</dbReference>
<keyword evidence="2" id="KW-1185">Reference proteome</keyword>
<protein>
    <submittedName>
        <fullName evidence="1">Osmotically inducible protein C</fullName>
    </submittedName>
</protein>
<dbReference type="EMBL" id="BMEV01000006">
    <property type="protein sequence ID" value="GGH70542.1"/>
    <property type="molecule type" value="Genomic_DNA"/>
</dbReference>
<dbReference type="InterPro" id="IPR015946">
    <property type="entry name" value="KH_dom-like_a/b"/>
</dbReference>
<reference evidence="1" key="1">
    <citation type="journal article" date="2014" name="Int. J. Syst. Evol. Microbiol.">
        <title>Complete genome sequence of Corynebacterium casei LMG S-19264T (=DSM 44701T), isolated from a smear-ripened cheese.</title>
        <authorList>
            <consortium name="US DOE Joint Genome Institute (JGI-PGF)"/>
            <person name="Walter F."/>
            <person name="Albersmeier A."/>
            <person name="Kalinowski J."/>
            <person name="Ruckert C."/>
        </authorList>
    </citation>
    <scope>NUCLEOTIDE SEQUENCE</scope>
    <source>
        <strain evidence="1">CGMCC 1.12360</strain>
    </source>
</reference>
<dbReference type="PANTHER" id="PTHR34352">
    <property type="entry name" value="PROTEIN YHFA"/>
    <property type="match status" value="1"/>
</dbReference>
<dbReference type="SUPFAM" id="SSF82784">
    <property type="entry name" value="OsmC-like"/>
    <property type="match status" value="1"/>
</dbReference>
<evidence type="ECO:0000313" key="2">
    <source>
        <dbReference type="Proteomes" id="UP000602050"/>
    </source>
</evidence>
<dbReference type="InterPro" id="IPR036102">
    <property type="entry name" value="OsmC/Ohrsf"/>
</dbReference>
<dbReference type="Gene3D" id="3.30.300.20">
    <property type="match status" value="1"/>
</dbReference>
<dbReference type="RefSeq" id="WP_188390851.1">
    <property type="nucleotide sequence ID" value="NZ_BMEV01000006.1"/>
</dbReference>
<dbReference type="InterPro" id="IPR003718">
    <property type="entry name" value="OsmC/Ohr_fam"/>
</dbReference>
<dbReference type="Pfam" id="PF02566">
    <property type="entry name" value="OsmC"/>
    <property type="match status" value="1"/>
</dbReference>
<sequence>MEFTMNEHGFQSEFDFGTLNVSSNENFGFRPYALLVSSVAVCSGLTLRKILEKMRIPFTDLKITADVKRNEKEANRVEEIALKFIITGTNIPERKVEKALALTKKNCSMVQSVKDSIRIMETYEINEKG</sequence>